<reference evidence="9" key="3">
    <citation type="submission" date="2025-09" db="UniProtKB">
        <authorList>
            <consortium name="Ensembl"/>
        </authorList>
    </citation>
    <scope>IDENTIFICATION</scope>
</reference>
<evidence type="ECO:0000256" key="5">
    <source>
        <dbReference type="ARBA" id="ARBA00023180"/>
    </source>
</evidence>
<dbReference type="STRING" id="7897.ENSLACP00000014048"/>
<feature type="signal peptide" evidence="7">
    <location>
        <begin position="1"/>
        <end position="16"/>
    </location>
</feature>
<dbReference type="PRINTS" id="PR00205">
    <property type="entry name" value="CADHERIN"/>
</dbReference>
<reference evidence="10" key="1">
    <citation type="submission" date="2011-08" db="EMBL/GenBank/DDBJ databases">
        <title>The draft genome of Latimeria chalumnae.</title>
        <authorList>
            <person name="Di Palma F."/>
            <person name="Alfoldi J."/>
            <person name="Johnson J."/>
            <person name="Berlin A."/>
            <person name="Gnerre S."/>
            <person name="Jaffe D."/>
            <person name="MacCallum I."/>
            <person name="Young S."/>
            <person name="Walker B.J."/>
            <person name="Lander E."/>
            <person name="Lindblad-Toh K."/>
        </authorList>
    </citation>
    <scope>NUCLEOTIDE SEQUENCE [LARGE SCALE GENOMIC DNA]</scope>
    <source>
        <strain evidence="10">Wild caught</strain>
    </source>
</reference>
<evidence type="ECO:0000256" key="4">
    <source>
        <dbReference type="ARBA" id="ARBA00023136"/>
    </source>
</evidence>
<dbReference type="Pfam" id="PF00028">
    <property type="entry name" value="Cadherin"/>
    <property type="match status" value="1"/>
</dbReference>
<keyword evidence="4" id="KW-0472">Membrane</keyword>
<dbReference type="GeneTree" id="ENSGT00770000121709"/>
<dbReference type="AlphaFoldDB" id="H3AWM7"/>
<dbReference type="GO" id="GO:0007156">
    <property type="term" value="P:homophilic cell adhesion via plasma membrane adhesion molecules"/>
    <property type="evidence" value="ECO:0007669"/>
    <property type="project" value="InterPro"/>
</dbReference>
<dbReference type="CDD" id="cd11304">
    <property type="entry name" value="Cadherin_repeat"/>
    <property type="match status" value="2"/>
</dbReference>
<evidence type="ECO:0000313" key="9">
    <source>
        <dbReference type="Ensembl" id="ENSLACP00000014048.1"/>
    </source>
</evidence>
<keyword evidence="6" id="KW-0106">Calcium</keyword>
<reference evidence="9" key="2">
    <citation type="submission" date="2025-08" db="UniProtKB">
        <authorList>
            <consortium name="Ensembl"/>
        </authorList>
    </citation>
    <scope>IDENTIFICATION</scope>
</reference>
<dbReference type="Proteomes" id="UP000008672">
    <property type="component" value="Unassembled WGS sequence"/>
</dbReference>
<keyword evidence="5" id="KW-0325">Glycoprotein</keyword>
<evidence type="ECO:0000313" key="10">
    <source>
        <dbReference type="Proteomes" id="UP000008672"/>
    </source>
</evidence>
<dbReference type="EMBL" id="AFYH01092470">
    <property type="status" value="NOT_ANNOTATED_CDS"/>
    <property type="molecule type" value="Genomic_DNA"/>
</dbReference>
<evidence type="ECO:0000256" key="1">
    <source>
        <dbReference type="ARBA" id="ARBA00004167"/>
    </source>
</evidence>
<evidence type="ECO:0000256" key="3">
    <source>
        <dbReference type="ARBA" id="ARBA00022989"/>
    </source>
</evidence>
<dbReference type="eggNOG" id="KOG3594">
    <property type="taxonomic scope" value="Eukaryota"/>
</dbReference>
<dbReference type="OMA" id="IYVEINP"/>
<sequence>LLSIIRTILIASAVLATSEKAAVALKPMFYGHLYENLPAGSKINGLNIPWTRIHAERRCSRLGGNPKFHLRLSGEGDSHFQTYFHHSFAHVSLKIKVTVLDVNDEQPKFDNNTIKIRIDETSPLKSAVYKVTANDADQGKNANLVYFSHPASDYFFVVPKTGEIILLKSVLNLRQTIQLTVFAKDHGSPALVSRPLETEFSPRPTKLTLAGAGEAAPGLTRQKKSLLQPEPPLVVYVPEDARIGSVVTHLPLARFAAAHFELVCNPAEDCPVSVDRETGTISVIRSLDREREPTIEITVKIHDRT</sequence>
<dbReference type="GO" id="GO:0005509">
    <property type="term" value="F:calcium ion binding"/>
    <property type="evidence" value="ECO:0007669"/>
    <property type="project" value="UniProtKB-UniRule"/>
</dbReference>
<name>H3AWM7_LATCH</name>
<dbReference type="PANTHER" id="PTHR24028">
    <property type="entry name" value="CADHERIN-87A"/>
    <property type="match status" value="1"/>
</dbReference>
<dbReference type="Ensembl" id="ENSLACT00000014147.1">
    <property type="protein sequence ID" value="ENSLACP00000014048.1"/>
    <property type="gene ID" value="ENSLACG00000012365.1"/>
</dbReference>
<dbReference type="SUPFAM" id="SSF49313">
    <property type="entry name" value="Cadherin-like"/>
    <property type="match status" value="2"/>
</dbReference>
<evidence type="ECO:0000256" key="7">
    <source>
        <dbReference type="SAM" id="SignalP"/>
    </source>
</evidence>
<keyword evidence="7" id="KW-0732">Signal</keyword>
<keyword evidence="3" id="KW-1133">Transmembrane helix</keyword>
<dbReference type="PROSITE" id="PS50268">
    <property type="entry name" value="CADHERIN_2"/>
    <property type="match status" value="1"/>
</dbReference>
<accession>H3AWM7</accession>
<dbReference type="HOGENOM" id="CLU_929227_0_0_1"/>
<dbReference type="InterPro" id="IPR050174">
    <property type="entry name" value="Protocadherin/Cadherin-CA"/>
</dbReference>
<keyword evidence="2" id="KW-0812">Transmembrane</keyword>
<feature type="chain" id="PRO_5003580281" description="Cadherin domain-containing protein" evidence="7">
    <location>
        <begin position="17"/>
        <end position="305"/>
    </location>
</feature>
<dbReference type="InParanoid" id="H3AWM7"/>
<evidence type="ECO:0000256" key="6">
    <source>
        <dbReference type="PROSITE-ProRule" id="PRU00043"/>
    </source>
</evidence>
<evidence type="ECO:0000259" key="8">
    <source>
        <dbReference type="PROSITE" id="PS50268"/>
    </source>
</evidence>
<organism evidence="9 10">
    <name type="scientific">Latimeria chalumnae</name>
    <name type="common">Coelacanth</name>
    <dbReference type="NCBI Taxonomy" id="7897"/>
    <lineage>
        <taxon>Eukaryota</taxon>
        <taxon>Metazoa</taxon>
        <taxon>Chordata</taxon>
        <taxon>Craniata</taxon>
        <taxon>Vertebrata</taxon>
        <taxon>Euteleostomi</taxon>
        <taxon>Coelacanthiformes</taxon>
        <taxon>Coelacanthidae</taxon>
        <taxon>Latimeria</taxon>
    </lineage>
</organism>
<proteinExistence type="predicted"/>
<dbReference type="PANTHER" id="PTHR24028:SF146">
    <property type="entry name" value="CADHERIN 96CB, ISOFORM D-RELATED"/>
    <property type="match status" value="1"/>
</dbReference>
<comment type="subcellular location">
    <subcellularLocation>
        <location evidence="1">Membrane</location>
        <topology evidence="1">Single-pass membrane protein</topology>
    </subcellularLocation>
</comment>
<dbReference type="GO" id="GO:0005886">
    <property type="term" value="C:plasma membrane"/>
    <property type="evidence" value="ECO:0007669"/>
    <property type="project" value="TreeGrafter"/>
</dbReference>
<keyword evidence="10" id="KW-1185">Reference proteome</keyword>
<dbReference type="Gene3D" id="2.60.40.60">
    <property type="entry name" value="Cadherins"/>
    <property type="match status" value="2"/>
</dbReference>
<feature type="domain" description="Cadherin" evidence="8">
    <location>
        <begin position="110"/>
        <end position="219"/>
    </location>
</feature>
<evidence type="ECO:0000256" key="2">
    <source>
        <dbReference type="ARBA" id="ARBA00022692"/>
    </source>
</evidence>
<protein>
    <recommendedName>
        <fullName evidence="8">Cadherin domain-containing protein</fullName>
    </recommendedName>
</protein>
<dbReference type="InterPro" id="IPR015919">
    <property type="entry name" value="Cadherin-like_sf"/>
</dbReference>
<dbReference type="InterPro" id="IPR002126">
    <property type="entry name" value="Cadherin-like_dom"/>
</dbReference>